<dbReference type="GO" id="GO:0008967">
    <property type="term" value="F:phosphoglycolate phosphatase activity"/>
    <property type="evidence" value="ECO:0007669"/>
    <property type="project" value="TreeGrafter"/>
</dbReference>
<comment type="caution">
    <text evidence="1">The sequence shown here is derived from an EMBL/GenBank/DDBJ whole genome shotgun (WGS) entry which is preliminary data.</text>
</comment>
<evidence type="ECO:0000313" key="1">
    <source>
        <dbReference type="EMBL" id="GIQ69874.1"/>
    </source>
</evidence>
<dbReference type="GO" id="GO:0006281">
    <property type="term" value="P:DNA repair"/>
    <property type="evidence" value="ECO:0007669"/>
    <property type="project" value="TreeGrafter"/>
</dbReference>
<dbReference type="EMBL" id="BOVK01000036">
    <property type="protein sequence ID" value="GIQ69874.1"/>
    <property type="molecule type" value="Genomic_DNA"/>
</dbReference>
<proteinExistence type="predicted"/>
<sequence length="226" mass="25202">MREKWEKPEAILFDMDGTLFQTETLLIPVHERLFDRLRQDGLFEGDTPSVEIMLSSLGMLLAHIWERVMPGAGAEVHKRADDLLLELEIEGLRRGEGELYAGVRETLEALSGMGIRLFVASNGLPEYVKEIVEVKGLSPYIEESYTAGEYQTATKADLVRLLLDKHNIRHAWMVGDRSSDVEAGHANGLKVVGCAYAGFGKEDELANADRTIASLNELELWLTGDE</sequence>
<dbReference type="SFLD" id="SFLDS00003">
    <property type="entry name" value="Haloacid_Dehalogenase"/>
    <property type="match status" value="1"/>
</dbReference>
<dbReference type="InterPro" id="IPR023214">
    <property type="entry name" value="HAD_sf"/>
</dbReference>
<reference evidence="1" key="1">
    <citation type="submission" date="2021-04" db="EMBL/GenBank/DDBJ databases">
        <title>Draft genome sequence of Xylanibacillus composti strain K13.</title>
        <authorList>
            <person name="Uke A."/>
            <person name="Chhe C."/>
            <person name="Baramee S."/>
            <person name="Kosugi A."/>
        </authorList>
    </citation>
    <scope>NUCLEOTIDE SEQUENCE</scope>
    <source>
        <strain evidence="1">K13</strain>
    </source>
</reference>
<name>A0A8J4M2N4_9BACL</name>
<dbReference type="SUPFAM" id="SSF56784">
    <property type="entry name" value="HAD-like"/>
    <property type="match status" value="1"/>
</dbReference>
<dbReference type="GO" id="GO:0005829">
    <property type="term" value="C:cytosol"/>
    <property type="evidence" value="ECO:0007669"/>
    <property type="project" value="TreeGrafter"/>
</dbReference>
<dbReference type="Proteomes" id="UP000677918">
    <property type="component" value="Unassembled WGS sequence"/>
</dbReference>
<dbReference type="Pfam" id="PF00702">
    <property type="entry name" value="Hydrolase"/>
    <property type="match status" value="1"/>
</dbReference>
<dbReference type="InterPro" id="IPR050155">
    <property type="entry name" value="HAD-like_hydrolase_sf"/>
</dbReference>
<protein>
    <submittedName>
        <fullName evidence="1">MTA/SAH nucleosidase</fullName>
    </submittedName>
</protein>
<dbReference type="PANTHER" id="PTHR43434:SF1">
    <property type="entry name" value="PHOSPHOGLYCOLATE PHOSPHATASE"/>
    <property type="match status" value="1"/>
</dbReference>
<dbReference type="AlphaFoldDB" id="A0A8J4M2N4"/>
<dbReference type="RefSeq" id="WP_213412659.1">
    <property type="nucleotide sequence ID" value="NZ_BOVK01000036.1"/>
</dbReference>
<gene>
    <name evidence="1" type="primary">pfs</name>
    <name evidence="1" type="ORF">XYCOK13_26980</name>
</gene>
<dbReference type="PANTHER" id="PTHR43434">
    <property type="entry name" value="PHOSPHOGLYCOLATE PHOSPHATASE"/>
    <property type="match status" value="1"/>
</dbReference>
<evidence type="ECO:0000313" key="2">
    <source>
        <dbReference type="Proteomes" id="UP000677918"/>
    </source>
</evidence>
<keyword evidence="2" id="KW-1185">Reference proteome</keyword>
<dbReference type="InterPro" id="IPR023198">
    <property type="entry name" value="PGP-like_dom2"/>
</dbReference>
<organism evidence="1 2">
    <name type="scientific">Xylanibacillus composti</name>
    <dbReference type="NCBI Taxonomy" id="1572762"/>
    <lineage>
        <taxon>Bacteria</taxon>
        <taxon>Bacillati</taxon>
        <taxon>Bacillota</taxon>
        <taxon>Bacilli</taxon>
        <taxon>Bacillales</taxon>
        <taxon>Paenibacillaceae</taxon>
        <taxon>Xylanibacillus</taxon>
    </lineage>
</organism>
<dbReference type="Gene3D" id="3.40.50.1000">
    <property type="entry name" value="HAD superfamily/HAD-like"/>
    <property type="match status" value="1"/>
</dbReference>
<dbReference type="InterPro" id="IPR036412">
    <property type="entry name" value="HAD-like_sf"/>
</dbReference>
<dbReference type="Gene3D" id="1.10.150.240">
    <property type="entry name" value="Putative phosphatase, domain 2"/>
    <property type="match status" value="1"/>
</dbReference>
<dbReference type="SFLD" id="SFLDG01129">
    <property type="entry name" value="C1.5:_HAD__Beta-PGM__Phosphata"/>
    <property type="match status" value="1"/>
</dbReference>
<accession>A0A8J4M2N4</accession>